<dbReference type="Pfam" id="PF00534">
    <property type="entry name" value="Glycos_transf_1"/>
    <property type="match status" value="1"/>
</dbReference>
<dbReference type="CDD" id="cd03801">
    <property type="entry name" value="GT4_PimA-like"/>
    <property type="match status" value="1"/>
</dbReference>
<dbReference type="EMBL" id="JAVIIS010000002">
    <property type="protein sequence ID" value="MDX8438218.1"/>
    <property type="molecule type" value="Genomic_DNA"/>
</dbReference>
<reference evidence="5 6" key="1">
    <citation type="submission" date="2023-08" db="EMBL/GenBank/DDBJ databases">
        <title>Implementing the SeqCode for naming new Mesorhizobium species isolated from Vachellia karroo root nodules.</title>
        <authorList>
            <person name="Van Lill M."/>
        </authorList>
    </citation>
    <scope>NUCLEOTIDE SEQUENCE [LARGE SCALE GENOMIC DNA]</scope>
    <source>
        <strain evidence="5 6">VK3E</strain>
    </source>
</reference>
<evidence type="ECO:0000259" key="4">
    <source>
        <dbReference type="Pfam" id="PF13439"/>
    </source>
</evidence>
<protein>
    <submittedName>
        <fullName evidence="5">Glycosyltransferase family 4 protein</fullName>
        <ecNumber evidence="5">2.4.-.-</ecNumber>
    </submittedName>
</protein>
<evidence type="ECO:0000256" key="1">
    <source>
        <dbReference type="ARBA" id="ARBA00022676"/>
    </source>
</evidence>
<evidence type="ECO:0000313" key="6">
    <source>
        <dbReference type="Proteomes" id="UP001272097"/>
    </source>
</evidence>
<feature type="domain" description="Glycosyl transferase family 1" evidence="3">
    <location>
        <begin position="207"/>
        <end position="354"/>
    </location>
</feature>
<evidence type="ECO:0000259" key="3">
    <source>
        <dbReference type="Pfam" id="PF00534"/>
    </source>
</evidence>
<keyword evidence="1 5" id="KW-0328">Glycosyltransferase</keyword>
<name>A0ABU4WSJ0_9HYPH</name>
<comment type="caution">
    <text evidence="5">The sequence shown here is derived from an EMBL/GenBank/DDBJ whole genome shotgun (WGS) entry which is preliminary data.</text>
</comment>
<gene>
    <name evidence="5" type="ORF">RFM51_01345</name>
</gene>
<sequence length="401" mass="44187">MFVWMGKSGAHPELSPSDLTWGEGGAPENAMRICCAISALFMNGGLQRDCLNISDRLVRRGHSVTILTTRQVGHVESSATIKVQPARVISNPGTEYALGKTLLTARRDFDCVVGFNKMAGLDIYYAGDPPYFASKLGWWRPFSPRFIRQQKLESMIFAPGHAVQIIALSEHQAALYRDFWRTEESRIHVVGPTLDPKRRRPELLTGDRNEIRDRFGLPREAVIALTIANRMKVKGLDRAVKALQPFSNIHWLVAGLRKNSEEETRLRGLIAKSGMSERVILVGIQEDIPAIVVASDFMLHPARLENTGTVILEALANGLPVIASAACGYAKYVEASGAGLVVASRDDPEIWRQAVLKAGNPAIRTEWHQAALAYGSSTPLTGGLETACDLIERSRRNRRVG</sequence>
<dbReference type="RefSeq" id="WP_320212067.1">
    <property type="nucleotide sequence ID" value="NZ_JAVIIS010000002.1"/>
</dbReference>
<dbReference type="EC" id="2.4.-.-" evidence="5"/>
<dbReference type="PANTHER" id="PTHR12526">
    <property type="entry name" value="GLYCOSYLTRANSFERASE"/>
    <property type="match status" value="1"/>
</dbReference>
<dbReference type="Proteomes" id="UP001272097">
    <property type="component" value="Unassembled WGS sequence"/>
</dbReference>
<evidence type="ECO:0000256" key="2">
    <source>
        <dbReference type="ARBA" id="ARBA00022679"/>
    </source>
</evidence>
<evidence type="ECO:0000313" key="5">
    <source>
        <dbReference type="EMBL" id="MDX8438218.1"/>
    </source>
</evidence>
<dbReference type="InterPro" id="IPR001296">
    <property type="entry name" value="Glyco_trans_1"/>
</dbReference>
<feature type="domain" description="Glycosyltransferase subfamily 4-like N-terminal" evidence="4">
    <location>
        <begin position="44"/>
        <end position="198"/>
    </location>
</feature>
<keyword evidence="2 5" id="KW-0808">Transferase</keyword>
<dbReference type="SUPFAM" id="SSF53756">
    <property type="entry name" value="UDP-Glycosyltransferase/glycogen phosphorylase"/>
    <property type="match status" value="1"/>
</dbReference>
<dbReference type="Pfam" id="PF13439">
    <property type="entry name" value="Glyco_transf_4"/>
    <property type="match status" value="1"/>
</dbReference>
<dbReference type="GO" id="GO:0016757">
    <property type="term" value="F:glycosyltransferase activity"/>
    <property type="evidence" value="ECO:0007669"/>
    <property type="project" value="UniProtKB-KW"/>
</dbReference>
<accession>A0ABU4WSJ0</accession>
<proteinExistence type="predicted"/>
<dbReference type="InterPro" id="IPR028098">
    <property type="entry name" value="Glyco_trans_4-like_N"/>
</dbReference>
<dbReference type="PANTHER" id="PTHR12526:SF510">
    <property type="entry name" value="D-INOSITOL 3-PHOSPHATE GLYCOSYLTRANSFERASE"/>
    <property type="match status" value="1"/>
</dbReference>
<organism evidence="5 6">
    <name type="scientific">Mesorhizobium australafricanum</name>
    <dbReference type="NCBI Taxonomy" id="3072311"/>
    <lineage>
        <taxon>Bacteria</taxon>
        <taxon>Pseudomonadati</taxon>
        <taxon>Pseudomonadota</taxon>
        <taxon>Alphaproteobacteria</taxon>
        <taxon>Hyphomicrobiales</taxon>
        <taxon>Phyllobacteriaceae</taxon>
        <taxon>Mesorhizobium</taxon>
    </lineage>
</organism>
<keyword evidence="6" id="KW-1185">Reference proteome</keyword>
<dbReference type="Gene3D" id="3.40.50.2000">
    <property type="entry name" value="Glycogen Phosphorylase B"/>
    <property type="match status" value="2"/>
</dbReference>